<organism evidence="1 2">
    <name type="scientific">Pseudolactococcus carnosus</name>
    <dbReference type="NCBI Taxonomy" id="2749961"/>
    <lineage>
        <taxon>Bacteria</taxon>
        <taxon>Bacillati</taxon>
        <taxon>Bacillota</taxon>
        <taxon>Bacilli</taxon>
        <taxon>Lactobacillales</taxon>
        <taxon>Streptococcaceae</taxon>
        <taxon>Pseudolactococcus</taxon>
    </lineage>
</organism>
<sequence>MNKTELEKDVLQIAGMVKNDGIEERVHSAQTSWYDWSREDKALKANVEKVFEIKLITLFYDLRRKFNRLATQDEYTTEYLKIAMNKIEKQDWYSVFKDGFIEKCVIWRADRAYKSNLVEITTAYQLQELGYSVFRELHIDYVAGVDLVAVKDNKVWYIHVTKDSTWSREKVLTKGTYKSYYVNYKAVNFQRNFENHVELFYSDNSYNNIVNNGLPLFFNSYLEKKLDEYSSFNWDSSNQVLELLKSMKSAGAVTRKTEWISTDRKLIVK</sequence>
<gene>
    <name evidence="1" type="ORF">GYN21_04180</name>
</gene>
<evidence type="ECO:0000313" key="2">
    <source>
        <dbReference type="Proteomes" id="UP001522450"/>
    </source>
</evidence>
<name>A0ABT0ARX3_9LACT</name>
<dbReference type="EMBL" id="JAAECS010000002">
    <property type="protein sequence ID" value="MCJ1989411.1"/>
    <property type="molecule type" value="Genomic_DNA"/>
</dbReference>
<dbReference type="RefSeq" id="WP_244034450.1">
    <property type="nucleotide sequence ID" value="NZ_JAAECS010000002.1"/>
</dbReference>
<dbReference type="Proteomes" id="UP001522450">
    <property type="component" value="Unassembled WGS sequence"/>
</dbReference>
<evidence type="ECO:0008006" key="3">
    <source>
        <dbReference type="Google" id="ProtNLM"/>
    </source>
</evidence>
<evidence type="ECO:0000313" key="1">
    <source>
        <dbReference type="EMBL" id="MCJ1989411.1"/>
    </source>
</evidence>
<proteinExistence type="predicted"/>
<protein>
    <recommendedName>
        <fullName evidence="3">NERD domain-containing protein</fullName>
    </recommendedName>
</protein>
<comment type="caution">
    <text evidence="1">The sequence shown here is derived from an EMBL/GenBank/DDBJ whole genome shotgun (WGS) entry which is preliminary data.</text>
</comment>
<keyword evidence="2" id="KW-1185">Reference proteome</keyword>
<accession>A0ABT0ARX3</accession>
<reference evidence="1 2" key="1">
    <citation type="journal article" date="2022" name="Microbiol. Res.">
        <title>Comparative genome analysis, predicted lifestyle and antimicrobial strategies of Lactococcus carnosus and Lactococcus paracarnosus isolated from meat.</title>
        <authorList>
            <person name="Werum V."/>
            <person name="Ehrmann M."/>
            <person name="Vogel R."/>
            <person name="Hilgarth M."/>
        </authorList>
    </citation>
    <scope>NUCLEOTIDE SEQUENCE [LARGE SCALE GENOMIC DNA]</scope>
    <source>
        <strain evidence="1 2">TMW22177</strain>
    </source>
</reference>